<dbReference type="NCBIfam" id="TIGR02354">
    <property type="entry name" value="thiF_fam2"/>
    <property type="match status" value="1"/>
</dbReference>
<dbReference type="STRING" id="1577791.Mpt1_c03090"/>
<name>A0A0A7LD37_9ARCH</name>
<dbReference type="SUPFAM" id="SSF69572">
    <property type="entry name" value="Activating enzymes of the ubiquitin-like proteins"/>
    <property type="match status" value="1"/>
</dbReference>
<feature type="domain" description="THIF-type NAD/FAD binding fold" evidence="1">
    <location>
        <begin position="20"/>
        <end position="207"/>
    </location>
</feature>
<sequence length="211" mass="22702">MMPPNKEELDNALCTRHSPDIHNKIKKAKIGIAGLGGLGSNIAAMLVRAGISDLTVADFDVVDITNINRQNYFLDQIGRPKVDATEELLKRINPYISVEKHNIKLSASDIPVIFGGCDVVCEAFDAPSQKAMLINTLMEKCPGVKVVSGSGMAGFGRSNEIKTERLFADLYISGDGVDMEDVKGGIMAPRVNICAAHMANTVISLLMNGEL</sequence>
<dbReference type="InterPro" id="IPR045886">
    <property type="entry name" value="ThiF/MoeB/HesA"/>
</dbReference>
<dbReference type="Pfam" id="PF00899">
    <property type="entry name" value="ThiF"/>
    <property type="match status" value="1"/>
</dbReference>
<reference evidence="2 3" key="1">
    <citation type="journal article" date="2014" name="Appl. Environ. Microbiol.">
        <title>Comparative Genome Analysis of 'Candidatus Methanoplasma termitum' Indicates a New Mode of Energy Metabolism in the Seventh Order of Methanogens.</title>
        <authorList>
            <person name="Lang K."/>
            <person name="Schuldes J."/>
            <person name="Klingl A."/>
            <person name="Poehlein A."/>
            <person name="Daniel R."/>
            <person name="Brune A."/>
        </authorList>
    </citation>
    <scope>NUCLEOTIDE SEQUENCE [LARGE SCALE GENOMIC DNA]</scope>
    <source>
        <strain evidence="3">Mpt1</strain>
    </source>
</reference>
<dbReference type="HOGENOM" id="CLU_013325_10_4_2"/>
<dbReference type="GO" id="GO:0008641">
    <property type="term" value="F:ubiquitin-like modifier activating enzyme activity"/>
    <property type="evidence" value="ECO:0007669"/>
    <property type="project" value="InterPro"/>
</dbReference>
<dbReference type="InterPro" id="IPR035985">
    <property type="entry name" value="Ubiquitin-activating_enz"/>
</dbReference>
<organism evidence="2 3">
    <name type="scientific">Candidatus Methanoplasma termitum</name>
    <dbReference type="NCBI Taxonomy" id="1577791"/>
    <lineage>
        <taxon>Archaea</taxon>
        <taxon>Methanobacteriati</taxon>
        <taxon>Thermoplasmatota</taxon>
        <taxon>Thermoplasmata</taxon>
        <taxon>Methanomassiliicoccales</taxon>
        <taxon>Methanomassiliicoccaceae</taxon>
        <taxon>Candidatus Methanoplasma</taxon>
    </lineage>
</organism>
<dbReference type="GO" id="GO:0061504">
    <property type="term" value="P:cyclic threonylcarbamoyladenosine biosynthetic process"/>
    <property type="evidence" value="ECO:0007669"/>
    <property type="project" value="TreeGrafter"/>
</dbReference>
<dbReference type="PANTHER" id="PTHR43267:SF3">
    <property type="entry name" value="THIF PROTEIN"/>
    <property type="match status" value="1"/>
</dbReference>
<evidence type="ECO:0000313" key="2">
    <source>
        <dbReference type="EMBL" id="AIZ56207.1"/>
    </source>
</evidence>
<dbReference type="GO" id="GO:0061503">
    <property type="term" value="F:tRNA threonylcarbamoyladenosine dehydratase"/>
    <property type="evidence" value="ECO:0007669"/>
    <property type="project" value="TreeGrafter"/>
</dbReference>
<dbReference type="KEGG" id="mear:Mpt1_c03090"/>
<dbReference type="EMBL" id="CP010070">
    <property type="protein sequence ID" value="AIZ56207.1"/>
    <property type="molecule type" value="Genomic_DNA"/>
</dbReference>
<dbReference type="InterPro" id="IPR012729">
    <property type="entry name" value="ThiF_fam2"/>
</dbReference>
<evidence type="ECO:0000313" key="3">
    <source>
        <dbReference type="Proteomes" id="UP000030787"/>
    </source>
</evidence>
<dbReference type="PANTHER" id="PTHR43267">
    <property type="entry name" value="TRNA THREONYLCARBAMOYLADENOSINE DEHYDRATASE"/>
    <property type="match status" value="1"/>
</dbReference>
<dbReference type="Gene3D" id="3.40.50.720">
    <property type="entry name" value="NAD(P)-binding Rossmann-like Domain"/>
    <property type="match status" value="1"/>
</dbReference>
<proteinExistence type="predicted"/>
<dbReference type="Proteomes" id="UP000030787">
    <property type="component" value="Chromosome"/>
</dbReference>
<protein>
    <submittedName>
        <fullName evidence="2">Thiamine biosynthesis protein ThiF</fullName>
    </submittedName>
</protein>
<keyword evidence="3" id="KW-1185">Reference proteome</keyword>
<dbReference type="InterPro" id="IPR000594">
    <property type="entry name" value="ThiF_NAD_FAD-bd"/>
</dbReference>
<evidence type="ECO:0000259" key="1">
    <source>
        <dbReference type="Pfam" id="PF00899"/>
    </source>
</evidence>
<gene>
    <name evidence="2" type="ORF">Mpt1_c03090</name>
</gene>
<dbReference type="AlphaFoldDB" id="A0A0A7LD37"/>
<dbReference type="NCBIfam" id="NF006395">
    <property type="entry name" value="PRK08644.1"/>
    <property type="match status" value="1"/>
</dbReference>
<accession>A0A0A7LD37</accession>